<dbReference type="Proteomes" id="UP000233837">
    <property type="component" value="Unassembled WGS sequence"/>
</dbReference>
<evidence type="ECO:0000313" key="2">
    <source>
        <dbReference type="Proteomes" id="UP000233837"/>
    </source>
</evidence>
<dbReference type="EMBL" id="KZ503156">
    <property type="protein sequence ID" value="PKU68014.1"/>
    <property type="molecule type" value="Genomic_DNA"/>
</dbReference>
<protein>
    <submittedName>
        <fullName evidence="1">Uncharacterized protein</fullName>
    </submittedName>
</protein>
<reference evidence="1 2" key="1">
    <citation type="journal article" date="2016" name="Sci. Rep.">
        <title>The Dendrobium catenatum Lindl. genome sequence provides insights into polysaccharide synthase, floral development and adaptive evolution.</title>
        <authorList>
            <person name="Zhang G.Q."/>
            <person name="Xu Q."/>
            <person name="Bian C."/>
            <person name="Tsai W.C."/>
            <person name="Yeh C.M."/>
            <person name="Liu K.W."/>
            <person name="Yoshida K."/>
            <person name="Zhang L.S."/>
            <person name="Chang S.B."/>
            <person name="Chen F."/>
            <person name="Shi Y."/>
            <person name="Su Y.Y."/>
            <person name="Zhang Y.Q."/>
            <person name="Chen L.J."/>
            <person name="Yin Y."/>
            <person name="Lin M."/>
            <person name="Huang H."/>
            <person name="Deng H."/>
            <person name="Wang Z.W."/>
            <person name="Zhu S.L."/>
            <person name="Zhao X."/>
            <person name="Deng C."/>
            <person name="Niu S.C."/>
            <person name="Huang J."/>
            <person name="Wang M."/>
            <person name="Liu G.H."/>
            <person name="Yang H.J."/>
            <person name="Xiao X.J."/>
            <person name="Hsiao Y.Y."/>
            <person name="Wu W.L."/>
            <person name="Chen Y.Y."/>
            <person name="Mitsuda N."/>
            <person name="Ohme-Takagi M."/>
            <person name="Luo Y.B."/>
            <person name="Van de Peer Y."/>
            <person name="Liu Z.J."/>
        </authorList>
    </citation>
    <scope>NUCLEOTIDE SEQUENCE [LARGE SCALE GENOMIC DNA]</scope>
    <source>
        <tissue evidence="1">The whole plant</tissue>
    </source>
</reference>
<sequence>MTRIDPTNRVCSSCRVESARVTVAFSRMSVRMSHVAVVRLCVSFRFESHCRCSATVRIALILGQVGSTRYGGAHGRSILATMVGEARIEKDSEVIHASRPSTDAVSLLISVILQFFRKHLQMESTS</sequence>
<gene>
    <name evidence="1" type="ORF">MA16_Dca025526</name>
</gene>
<evidence type="ECO:0000313" key="1">
    <source>
        <dbReference type="EMBL" id="PKU68014.1"/>
    </source>
</evidence>
<proteinExistence type="predicted"/>
<reference evidence="1 2" key="2">
    <citation type="journal article" date="2017" name="Nature">
        <title>The Apostasia genome and the evolution of orchids.</title>
        <authorList>
            <person name="Zhang G.Q."/>
            <person name="Liu K.W."/>
            <person name="Li Z."/>
            <person name="Lohaus R."/>
            <person name="Hsiao Y.Y."/>
            <person name="Niu S.C."/>
            <person name="Wang J.Y."/>
            <person name="Lin Y.C."/>
            <person name="Xu Q."/>
            <person name="Chen L.J."/>
            <person name="Yoshida K."/>
            <person name="Fujiwara S."/>
            <person name="Wang Z.W."/>
            <person name="Zhang Y.Q."/>
            <person name="Mitsuda N."/>
            <person name="Wang M."/>
            <person name="Liu G.H."/>
            <person name="Pecoraro L."/>
            <person name="Huang H.X."/>
            <person name="Xiao X.J."/>
            <person name="Lin M."/>
            <person name="Wu X.Y."/>
            <person name="Wu W.L."/>
            <person name="Chen Y.Y."/>
            <person name="Chang S.B."/>
            <person name="Sakamoto S."/>
            <person name="Ohme-Takagi M."/>
            <person name="Yagi M."/>
            <person name="Zeng S.J."/>
            <person name="Shen C.Y."/>
            <person name="Yeh C.M."/>
            <person name="Luo Y.B."/>
            <person name="Tsai W.C."/>
            <person name="Van de Peer Y."/>
            <person name="Liu Z.J."/>
        </authorList>
    </citation>
    <scope>NUCLEOTIDE SEQUENCE [LARGE SCALE GENOMIC DNA]</scope>
    <source>
        <tissue evidence="1">The whole plant</tissue>
    </source>
</reference>
<name>A0A2I0VX70_9ASPA</name>
<keyword evidence="2" id="KW-1185">Reference proteome</keyword>
<accession>A0A2I0VX70</accession>
<dbReference type="AlphaFoldDB" id="A0A2I0VX70"/>
<organism evidence="1 2">
    <name type="scientific">Dendrobium catenatum</name>
    <dbReference type="NCBI Taxonomy" id="906689"/>
    <lineage>
        <taxon>Eukaryota</taxon>
        <taxon>Viridiplantae</taxon>
        <taxon>Streptophyta</taxon>
        <taxon>Embryophyta</taxon>
        <taxon>Tracheophyta</taxon>
        <taxon>Spermatophyta</taxon>
        <taxon>Magnoliopsida</taxon>
        <taxon>Liliopsida</taxon>
        <taxon>Asparagales</taxon>
        <taxon>Orchidaceae</taxon>
        <taxon>Epidendroideae</taxon>
        <taxon>Malaxideae</taxon>
        <taxon>Dendrobiinae</taxon>
        <taxon>Dendrobium</taxon>
    </lineage>
</organism>